<dbReference type="Proteomes" id="UP001472677">
    <property type="component" value="Unassembled WGS sequence"/>
</dbReference>
<keyword evidence="2" id="KW-1185">Reference proteome</keyword>
<dbReference type="EMBL" id="JBBPBM010000020">
    <property type="protein sequence ID" value="KAK8552329.1"/>
    <property type="molecule type" value="Genomic_DNA"/>
</dbReference>
<organism evidence="1 2">
    <name type="scientific">Hibiscus sabdariffa</name>
    <name type="common">roselle</name>
    <dbReference type="NCBI Taxonomy" id="183260"/>
    <lineage>
        <taxon>Eukaryota</taxon>
        <taxon>Viridiplantae</taxon>
        <taxon>Streptophyta</taxon>
        <taxon>Embryophyta</taxon>
        <taxon>Tracheophyta</taxon>
        <taxon>Spermatophyta</taxon>
        <taxon>Magnoliopsida</taxon>
        <taxon>eudicotyledons</taxon>
        <taxon>Gunneridae</taxon>
        <taxon>Pentapetalae</taxon>
        <taxon>rosids</taxon>
        <taxon>malvids</taxon>
        <taxon>Malvales</taxon>
        <taxon>Malvaceae</taxon>
        <taxon>Malvoideae</taxon>
        <taxon>Hibiscus</taxon>
    </lineage>
</organism>
<name>A0ABR2E539_9ROSI</name>
<gene>
    <name evidence="1" type="ORF">V6N12_040930</name>
</gene>
<evidence type="ECO:0000313" key="1">
    <source>
        <dbReference type="EMBL" id="KAK8552329.1"/>
    </source>
</evidence>
<proteinExistence type="predicted"/>
<protein>
    <submittedName>
        <fullName evidence="1">Uncharacterized protein</fullName>
    </submittedName>
</protein>
<accession>A0ABR2E539</accession>
<sequence length="115" mass="12724">MISEEELEPLCLGSTWHGSWGVAAEVQDPSEAVTVGVCNRPSFERMELKTGVEVNARMARSTTFSPLSDQQSSDNVNEGKSLHLLDYGTRILKGQTENNYNDLVDFDYGFDEGGF</sequence>
<evidence type="ECO:0000313" key="2">
    <source>
        <dbReference type="Proteomes" id="UP001472677"/>
    </source>
</evidence>
<reference evidence="1 2" key="1">
    <citation type="journal article" date="2024" name="G3 (Bethesda)">
        <title>Genome assembly of Hibiscus sabdariffa L. provides insights into metabolisms of medicinal natural products.</title>
        <authorList>
            <person name="Kim T."/>
        </authorList>
    </citation>
    <scope>NUCLEOTIDE SEQUENCE [LARGE SCALE GENOMIC DNA]</scope>
    <source>
        <strain evidence="1">TK-2024</strain>
        <tissue evidence="1">Old leaves</tissue>
    </source>
</reference>
<comment type="caution">
    <text evidence="1">The sequence shown here is derived from an EMBL/GenBank/DDBJ whole genome shotgun (WGS) entry which is preliminary data.</text>
</comment>